<dbReference type="EMBL" id="RJVU01057277">
    <property type="protein sequence ID" value="ROK31148.1"/>
    <property type="molecule type" value="Genomic_DNA"/>
</dbReference>
<accession>A0A3N0XYU9</accession>
<protein>
    <submittedName>
        <fullName evidence="2">Uncharacterized protein</fullName>
    </submittedName>
</protein>
<dbReference type="Proteomes" id="UP000281406">
    <property type="component" value="Unassembled WGS sequence"/>
</dbReference>
<keyword evidence="3" id="KW-1185">Reference proteome</keyword>
<evidence type="ECO:0000313" key="3">
    <source>
        <dbReference type="Proteomes" id="UP000281406"/>
    </source>
</evidence>
<organism evidence="2 3">
    <name type="scientific">Anabarilius grahami</name>
    <name type="common">Kanglang fish</name>
    <name type="synonym">Barilius grahami</name>
    <dbReference type="NCBI Taxonomy" id="495550"/>
    <lineage>
        <taxon>Eukaryota</taxon>
        <taxon>Metazoa</taxon>
        <taxon>Chordata</taxon>
        <taxon>Craniata</taxon>
        <taxon>Vertebrata</taxon>
        <taxon>Euteleostomi</taxon>
        <taxon>Actinopterygii</taxon>
        <taxon>Neopterygii</taxon>
        <taxon>Teleostei</taxon>
        <taxon>Ostariophysi</taxon>
        <taxon>Cypriniformes</taxon>
        <taxon>Xenocyprididae</taxon>
        <taxon>Xenocypridinae</taxon>
        <taxon>Xenocypridinae incertae sedis</taxon>
        <taxon>Anabarilius</taxon>
    </lineage>
</organism>
<name>A0A3N0XYU9_ANAGA</name>
<dbReference type="AlphaFoldDB" id="A0A3N0XYU9"/>
<sequence length="67" mass="6972">MSQRFTVTAGDIQGEVNQLFEGDEATPSASDAAAAEGSGRDVQRGSFGCSAVSVCWKPTTVDKFVSI</sequence>
<gene>
    <name evidence="2" type="ORF">DPX16_4099</name>
</gene>
<evidence type="ECO:0000256" key="1">
    <source>
        <dbReference type="SAM" id="MobiDB-lite"/>
    </source>
</evidence>
<reference evidence="2 3" key="1">
    <citation type="submission" date="2018-10" db="EMBL/GenBank/DDBJ databases">
        <title>Genome assembly for a Yunnan-Guizhou Plateau 3E fish, Anabarilius grahami (Regan), and its evolutionary and genetic applications.</title>
        <authorList>
            <person name="Jiang W."/>
        </authorList>
    </citation>
    <scope>NUCLEOTIDE SEQUENCE [LARGE SCALE GENOMIC DNA]</scope>
    <source>
        <strain evidence="2">AG-KIZ</strain>
        <tissue evidence="2">Muscle</tissue>
    </source>
</reference>
<feature type="compositionally biased region" description="Low complexity" evidence="1">
    <location>
        <begin position="25"/>
        <end position="36"/>
    </location>
</feature>
<dbReference type="OrthoDB" id="8963016at2759"/>
<evidence type="ECO:0000313" key="2">
    <source>
        <dbReference type="EMBL" id="ROK31148.1"/>
    </source>
</evidence>
<proteinExistence type="predicted"/>
<comment type="caution">
    <text evidence="2">The sequence shown here is derived from an EMBL/GenBank/DDBJ whole genome shotgun (WGS) entry which is preliminary data.</text>
</comment>
<feature type="region of interest" description="Disordered" evidence="1">
    <location>
        <begin position="23"/>
        <end position="43"/>
    </location>
</feature>